<name>A0A8J5Q3F9_FUSOX</name>
<gene>
    <name evidence="2" type="ORF">Forpi1262_v004039</name>
</gene>
<feature type="region of interest" description="Disordered" evidence="1">
    <location>
        <begin position="470"/>
        <end position="512"/>
    </location>
</feature>
<feature type="compositionally biased region" description="Low complexity" evidence="1">
    <location>
        <begin position="294"/>
        <end position="321"/>
    </location>
</feature>
<feature type="region of interest" description="Disordered" evidence="1">
    <location>
        <begin position="233"/>
        <end position="321"/>
    </location>
</feature>
<feature type="compositionally biased region" description="Basic and acidic residues" evidence="1">
    <location>
        <begin position="495"/>
        <end position="512"/>
    </location>
</feature>
<organism evidence="2 3">
    <name type="scientific">Fusarium oxysporum f. sp. raphani</name>
    <dbReference type="NCBI Taxonomy" id="96318"/>
    <lineage>
        <taxon>Eukaryota</taxon>
        <taxon>Fungi</taxon>
        <taxon>Dikarya</taxon>
        <taxon>Ascomycota</taxon>
        <taxon>Pezizomycotina</taxon>
        <taxon>Sordariomycetes</taxon>
        <taxon>Hypocreomycetidae</taxon>
        <taxon>Hypocreales</taxon>
        <taxon>Nectriaceae</taxon>
        <taxon>Fusarium</taxon>
        <taxon>Fusarium oxysporum species complex</taxon>
    </lineage>
</organism>
<feature type="region of interest" description="Disordered" evidence="1">
    <location>
        <begin position="1"/>
        <end position="162"/>
    </location>
</feature>
<feature type="compositionally biased region" description="Pro residues" evidence="1">
    <location>
        <begin position="61"/>
        <end position="101"/>
    </location>
</feature>
<feature type="compositionally biased region" description="Pro residues" evidence="1">
    <location>
        <begin position="19"/>
        <end position="30"/>
    </location>
</feature>
<dbReference type="Proteomes" id="UP000693942">
    <property type="component" value="Unassembled WGS sequence"/>
</dbReference>
<sequence length="512" mass="56257">MLTVKQPPTYGYKSVHDLPTPPSTSRPSPPLIYREPANNSLPVAYRGHSPPSQPMSAPHRGLPPPAAMTLPPQQPPAAGAPPSTHLPPHPPPPPPPQPSLGPPGHQQRDSWGQLPAPPQQWQGAEESMRHWLQARAEEDKRKQEEERTKQEEARTRQESLRLEQRKVEMDMLRTSLQAGIPPPMVPLVFAGMGGGGVAPQAALEWAQQFMPPGQAPPRAQIMPAQWPVSPEHQREPQTLSHTHAQHPGIPSASTPAAGYVYPPSPSRPRSQTVSGAIGRPMGISTLPSLNTNVPQPAHAPPMHSHQHPHMQQAQQQQQEPSQVLRYTFTTGSHQHRKLAEARTDPEVLLGKLPESAKQQGIMPLPPPAVSSDIDHLRLLVKAARRAQPFVDRDVVTHDKEVTCHPSGSSGRDGLAERVLADLYAECHRYAAQRLYPRKKDPAARTNSRYQLYCQRSHRLAHGIQGPVARAKSEKTATSSHHLEIQSRIGVSRKPQNREKIQGKDKALDGSAP</sequence>
<feature type="compositionally biased region" description="Basic and acidic residues" evidence="1">
    <location>
        <begin position="135"/>
        <end position="162"/>
    </location>
</feature>
<evidence type="ECO:0000313" key="3">
    <source>
        <dbReference type="Proteomes" id="UP000693942"/>
    </source>
</evidence>
<dbReference type="EMBL" id="JAELUR010000003">
    <property type="protein sequence ID" value="KAG7434504.1"/>
    <property type="molecule type" value="Genomic_DNA"/>
</dbReference>
<feature type="compositionally biased region" description="Basic and acidic residues" evidence="1">
    <location>
        <begin position="470"/>
        <end position="484"/>
    </location>
</feature>
<evidence type="ECO:0000313" key="2">
    <source>
        <dbReference type="EMBL" id="KAG7434504.1"/>
    </source>
</evidence>
<reference evidence="2" key="1">
    <citation type="submission" date="2021-04" db="EMBL/GenBank/DDBJ databases">
        <title>First draft genome resource for Brassicaceae pathogens Fusarium oxysporum f. sp. raphani and Fusarium oxysporum f. sp. rapae.</title>
        <authorList>
            <person name="Asai S."/>
        </authorList>
    </citation>
    <scope>NUCLEOTIDE SEQUENCE</scope>
    <source>
        <strain evidence="2">Tf1262</strain>
    </source>
</reference>
<evidence type="ECO:0000256" key="1">
    <source>
        <dbReference type="SAM" id="MobiDB-lite"/>
    </source>
</evidence>
<comment type="caution">
    <text evidence="2">The sequence shown here is derived from an EMBL/GenBank/DDBJ whole genome shotgun (WGS) entry which is preliminary data.</text>
</comment>
<accession>A0A8J5Q3F9</accession>
<protein>
    <submittedName>
        <fullName evidence="2">Uncharacterized protein</fullName>
    </submittedName>
</protein>
<dbReference type="AlphaFoldDB" id="A0A8J5Q3F9"/>
<proteinExistence type="predicted"/>